<keyword evidence="6" id="KW-1185">Reference proteome</keyword>
<dbReference type="Gene3D" id="1.10.246.20">
    <property type="entry name" value="Coactivator CBP, KIX domain"/>
    <property type="match status" value="1"/>
</dbReference>
<evidence type="ECO:0000256" key="3">
    <source>
        <dbReference type="SAM" id="MobiDB-lite"/>
    </source>
</evidence>
<feature type="region of interest" description="Disordered" evidence="3">
    <location>
        <begin position="1"/>
        <end position="20"/>
    </location>
</feature>
<dbReference type="InterPro" id="IPR036546">
    <property type="entry name" value="MED15_KIX"/>
</dbReference>
<dbReference type="EMBL" id="JAUUTY010000006">
    <property type="protein sequence ID" value="KAK1614186.1"/>
    <property type="molecule type" value="Genomic_DNA"/>
</dbReference>
<evidence type="ECO:0000313" key="5">
    <source>
        <dbReference type="EMBL" id="KAK1614186.1"/>
    </source>
</evidence>
<organism evidence="5 6">
    <name type="scientific">Lolium multiflorum</name>
    <name type="common">Italian ryegrass</name>
    <name type="synonym">Lolium perenne subsp. multiflorum</name>
    <dbReference type="NCBI Taxonomy" id="4521"/>
    <lineage>
        <taxon>Eukaryota</taxon>
        <taxon>Viridiplantae</taxon>
        <taxon>Streptophyta</taxon>
        <taxon>Embryophyta</taxon>
        <taxon>Tracheophyta</taxon>
        <taxon>Spermatophyta</taxon>
        <taxon>Magnoliopsida</taxon>
        <taxon>Liliopsida</taxon>
        <taxon>Poales</taxon>
        <taxon>Poaceae</taxon>
        <taxon>BOP clade</taxon>
        <taxon>Pooideae</taxon>
        <taxon>Poodae</taxon>
        <taxon>Poeae</taxon>
        <taxon>Poeae Chloroplast Group 2 (Poeae type)</taxon>
        <taxon>Loliodinae</taxon>
        <taxon>Loliinae</taxon>
        <taxon>Lolium</taxon>
    </lineage>
</organism>
<keyword evidence="2" id="KW-0539">Nucleus</keyword>
<dbReference type="InterPro" id="IPR044661">
    <property type="entry name" value="MED15a/b/c-like"/>
</dbReference>
<evidence type="ECO:0000256" key="2">
    <source>
        <dbReference type="ARBA" id="ARBA00023242"/>
    </source>
</evidence>
<dbReference type="AlphaFoldDB" id="A0AAD8R505"/>
<dbReference type="GO" id="GO:0031490">
    <property type="term" value="F:chromatin DNA binding"/>
    <property type="evidence" value="ECO:0007669"/>
    <property type="project" value="InterPro"/>
</dbReference>
<evidence type="ECO:0000313" key="6">
    <source>
        <dbReference type="Proteomes" id="UP001231189"/>
    </source>
</evidence>
<feature type="region of interest" description="Disordered" evidence="3">
    <location>
        <begin position="216"/>
        <end position="271"/>
    </location>
</feature>
<feature type="compositionally biased region" description="Low complexity" evidence="3">
    <location>
        <begin position="217"/>
        <end position="248"/>
    </location>
</feature>
<evidence type="ECO:0000256" key="1">
    <source>
        <dbReference type="ARBA" id="ARBA00004123"/>
    </source>
</evidence>
<feature type="compositionally biased region" description="Low complexity" evidence="3">
    <location>
        <begin position="257"/>
        <end position="271"/>
    </location>
</feature>
<evidence type="ECO:0000259" key="4">
    <source>
        <dbReference type="Pfam" id="PF16987"/>
    </source>
</evidence>
<protein>
    <recommendedName>
        <fullName evidence="4">Mediator complex subunit 15 KIX domain-containing protein</fullName>
    </recommendedName>
</protein>
<dbReference type="Pfam" id="PF16987">
    <property type="entry name" value="KIX_2"/>
    <property type="match status" value="1"/>
</dbReference>
<proteinExistence type="predicted"/>
<dbReference type="FunFam" id="1.10.246.20:FF:000003">
    <property type="entry name" value="Mediator of RNA polymerase II transcription subunit 15a"/>
    <property type="match status" value="1"/>
</dbReference>
<feature type="domain" description="Mediator complex subunit 15 KIX" evidence="4">
    <location>
        <begin position="17"/>
        <end position="88"/>
    </location>
</feature>
<dbReference type="InterPro" id="IPR036529">
    <property type="entry name" value="KIX_dom_sf"/>
</dbReference>
<dbReference type="Proteomes" id="UP001231189">
    <property type="component" value="Unassembled WGS sequence"/>
</dbReference>
<sequence>MYAEWRPMQGSDPAAGGDWRAQLQPDERSRAVHKMMETLQKCLPESVPERLNEFQKIAVQFEENIYTAATNHSDYLRKISQKLLSMAPVNAQVISNQNNPVQAYADSTAQTGHAGGGNWQEEIYQMIKRLKGQYFVELNELFNKVSVKLQQIDSLIPPQEPSEQYELLKRFKIMLDRILQVLQISKSAIQPSIRHKVPQYEEQIIRILTSRRRKLVQPQAPQRFQPPAGQASNFNISHQQHPSQSLSQHDSHTNPQASLSSMSTRLQSSSAAVLRHVPVHPTTNFCVPAQQNGSNVERQADYAVEAAQGSNFSSWQSGSMGGALRQGSTGLMQGTMNVQLQTGSSSMLSHLSGQREHMAKRKWHDTL</sequence>
<dbReference type="PANTHER" id="PTHR33137">
    <property type="entry name" value="MEDIATOR OF RNA POLYMERASE II TRANSCRIPTION SUBUNIT 15A-RELATED"/>
    <property type="match status" value="1"/>
</dbReference>
<comment type="subcellular location">
    <subcellularLocation>
        <location evidence="1">Nucleus</location>
    </subcellularLocation>
</comment>
<name>A0AAD8R505_LOLMU</name>
<reference evidence="5" key="1">
    <citation type="submission" date="2023-07" db="EMBL/GenBank/DDBJ databases">
        <title>A chromosome-level genome assembly of Lolium multiflorum.</title>
        <authorList>
            <person name="Chen Y."/>
            <person name="Copetti D."/>
            <person name="Kolliker R."/>
            <person name="Studer B."/>
        </authorList>
    </citation>
    <scope>NUCLEOTIDE SEQUENCE</scope>
    <source>
        <strain evidence="5">02402/16</strain>
        <tissue evidence="5">Leaf</tissue>
    </source>
</reference>
<dbReference type="GO" id="GO:0003713">
    <property type="term" value="F:transcription coactivator activity"/>
    <property type="evidence" value="ECO:0007669"/>
    <property type="project" value="InterPro"/>
</dbReference>
<dbReference type="PANTHER" id="PTHR33137:SF4">
    <property type="entry name" value="MEDIATOR OF RNA POLYMERASE II TRANSCRIPTION SUBUNIT 15A-RELATED"/>
    <property type="match status" value="1"/>
</dbReference>
<comment type="caution">
    <text evidence="5">The sequence shown here is derived from an EMBL/GenBank/DDBJ whole genome shotgun (WGS) entry which is preliminary data.</text>
</comment>
<accession>A0AAD8R505</accession>
<gene>
    <name evidence="5" type="ORF">QYE76_019703</name>
</gene>
<dbReference type="GO" id="GO:0005634">
    <property type="term" value="C:nucleus"/>
    <property type="evidence" value="ECO:0007669"/>
    <property type="project" value="UniProtKB-SubCell"/>
</dbReference>